<dbReference type="EMBL" id="WMET01000002">
    <property type="protein sequence ID" value="MYL20155.1"/>
    <property type="molecule type" value="Genomic_DNA"/>
</dbReference>
<comment type="caution">
    <text evidence="2">The sequence shown here is derived from an EMBL/GenBank/DDBJ whole genome shotgun (WGS) entry which is preliminary data.</text>
</comment>
<protein>
    <submittedName>
        <fullName evidence="2">Sigma-70 family RNA polymerase sigma factor</fullName>
    </submittedName>
</protein>
<dbReference type="SUPFAM" id="SSF88946">
    <property type="entry name" value="Sigma2 domain of RNA polymerase sigma factors"/>
    <property type="match status" value="1"/>
</dbReference>
<reference evidence="2 3" key="1">
    <citation type="submission" date="2019-11" db="EMBL/GenBank/DDBJ databases">
        <title>Genome sequences of 17 halophilic strains isolated from different environments.</title>
        <authorList>
            <person name="Furrow R.E."/>
        </authorList>
    </citation>
    <scope>NUCLEOTIDE SEQUENCE [LARGE SCALE GENOMIC DNA]</scope>
    <source>
        <strain evidence="2 3">22511_23_Filter</strain>
    </source>
</reference>
<sequence>MHTEQDFEQILAEWERSIYYHIRKLHIIDAEGDFYAEGLFALWQAHRTYNPEAGEFSTYAHWKIRNALIDQIRRENTRQDRENRFVEEIIHGEGFIWEDELVDTYLWEQVKKLLTANQWKWVCHRIIHSRSVAETARMEGVTQDAVKNWGRHARNKLKHYRHLL</sequence>
<proteinExistence type="predicted"/>
<gene>
    <name evidence="2" type="ORF">GLW04_09680</name>
</gene>
<dbReference type="SUPFAM" id="SSF88659">
    <property type="entry name" value="Sigma3 and sigma4 domains of RNA polymerase sigma factors"/>
    <property type="match status" value="1"/>
</dbReference>
<dbReference type="InterPro" id="IPR007627">
    <property type="entry name" value="RNA_pol_sigma70_r2"/>
</dbReference>
<dbReference type="GO" id="GO:0003700">
    <property type="term" value="F:DNA-binding transcription factor activity"/>
    <property type="evidence" value="ECO:0007669"/>
    <property type="project" value="InterPro"/>
</dbReference>
<organism evidence="2 3">
    <name type="scientific">Halobacillus litoralis</name>
    <dbReference type="NCBI Taxonomy" id="45668"/>
    <lineage>
        <taxon>Bacteria</taxon>
        <taxon>Bacillati</taxon>
        <taxon>Bacillota</taxon>
        <taxon>Bacilli</taxon>
        <taxon>Bacillales</taxon>
        <taxon>Bacillaceae</taxon>
        <taxon>Halobacillus</taxon>
    </lineage>
</organism>
<dbReference type="RefSeq" id="WP_160836605.1">
    <property type="nucleotide sequence ID" value="NZ_WMET01000002.1"/>
</dbReference>
<dbReference type="Gene3D" id="1.10.1740.10">
    <property type="match status" value="1"/>
</dbReference>
<feature type="domain" description="RNA polymerase sigma-70 region 2" evidence="1">
    <location>
        <begin position="33"/>
        <end position="76"/>
    </location>
</feature>
<evidence type="ECO:0000313" key="3">
    <source>
        <dbReference type="Proteomes" id="UP000460949"/>
    </source>
</evidence>
<dbReference type="InterPro" id="IPR014284">
    <property type="entry name" value="RNA_pol_sigma-70_dom"/>
</dbReference>
<dbReference type="Proteomes" id="UP000460949">
    <property type="component" value="Unassembled WGS sequence"/>
</dbReference>
<dbReference type="GO" id="GO:0006352">
    <property type="term" value="P:DNA-templated transcription initiation"/>
    <property type="evidence" value="ECO:0007669"/>
    <property type="project" value="InterPro"/>
</dbReference>
<dbReference type="NCBIfam" id="TIGR02937">
    <property type="entry name" value="sigma70-ECF"/>
    <property type="match status" value="1"/>
</dbReference>
<name>A0A845DUG8_9BACI</name>
<dbReference type="Pfam" id="PF04542">
    <property type="entry name" value="Sigma70_r2"/>
    <property type="match status" value="1"/>
</dbReference>
<accession>A0A845DUG8</accession>
<dbReference type="AlphaFoldDB" id="A0A845DUG8"/>
<dbReference type="InterPro" id="IPR013324">
    <property type="entry name" value="RNA_pol_sigma_r3/r4-like"/>
</dbReference>
<dbReference type="InterPro" id="IPR013325">
    <property type="entry name" value="RNA_pol_sigma_r2"/>
</dbReference>
<evidence type="ECO:0000259" key="1">
    <source>
        <dbReference type="Pfam" id="PF04542"/>
    </source>
</evidence>
<evidence type="ECO:0000313" key="2">
    <source>
        <dbReference type="EMBL" id="MYL20155.1"/>
    </source>
</evidence>